<organism evidence="1 2">
    <name type="scientific">Musa troglodytarum</name>
    <name type="common">fe'i banana</name>
    <dbReference type="NCBI Taxonomy" id="320322"/>
    <lineage>
        <taxon>Eukaryota</taxon>
        <taxon>Viridiplantae</taxon>
        <taxon>Streptophyta</taxon>
        <taxon>Embryophyta</taxon>
        <taxon>Tracheophyta</taxon>
        <taxon>Spermatophyta</taxon>
        <taxon>Magnoliopsida</taxon>
        <taxon>Liliopsida</taxon>
        <taxon>Zingiberales</taxon>
        <taxon>Musaceae</taxon>
        <taxon>Musa</taxon>
    </lineage>
</organism>
<protein>
    <submittedName>
        <fullName evidence="1">Uncharacterized protein</fullName>
    </submittedName>
</protein>
<name>A0A9E7G808_9LILI</name>
<dbReference type="AlphaFoldDB" id="A0A9E7G808"/>
<gene>
    <name evidence="1" type="ORF">MUK42_20890</name>
</gene>
<evidence type="ECO:0000313" key="1">
    <source>
        <dbReference type="EMBL" id="URE10184.1"/>
    </source>
</evidence>
<accession>A0A9E7G808</accession>
<evidence type="ECO:0000313" key="2">
    <source>
        <dbReference type="Proteomes" id="UP001055439"/>
    </source>
</evidence>
<dbReference type="Proteomes" id="UP001055439">
    <property type="component" value="Chromosome 6"/>
</dbReference>
<dbReference type="EMBL" id="CP097508">
    <property type="protein sequence ID" value="URE10184.1"/>
    <property type="molecule type" value="Genomic_DNA"/>
</dbReference>
<sequence length="110" mass="12129">MRKRMKRSRAAVSFAAQSKGQYPLELLAAAPKPQCEAADGETKPTGANYWCSGLRDGRVRSVPDKLFLVCIQSWCQAEGSKRLVLRPLLSTICVFCVSSRVLCVGALRRL</sequence>
<reference evidence="1" key="1">
    <citation type="submission" date="2022-05" db="EMBL/GenBank/DDBJ databases">
        <title>The Musa troglodytarum L. genome provides insights into the mechanism of non-climacteric behaviour and enrichment of carotenoids.</title>
        <authorList>
            <person name="Wang J."/>
        </authorList>
    </citation>
    <scope>NUCLEOTIDE SEQUENCE</scope>
    <source>
        <tissue evidence="1">Leaf</tissue>
    </source>
</reference>
<keyword evidence="2" id="KW-1185">Reference proteome</keyword>
<proteinExistence type="predicted"/>